<dbReference type="Proteomes" id="UP000828390">
    <property type="component" value="Unassembled WGS sequence"/>
</dbReference>
<organism evidence="1 2">
    <name type="scientific">Dreissena polymorpha</name>
    <name type="common">Zebra mussel</name>
    <name type="synonym">Mytilus polymorpha</name>
    <dbReference type="NCBI Taxonomy" id="45954"/>
    <lineage>
        <taxon>Eukaryota</taxon>
        <taxon>Metazoa</taxon>
        <taxon>Spiralia</taxon>
        <taxon>Lophotrochozoa</taxon>
        <taxon>Mollusca</taxon>
        <taxon>Bivalvia</taxon>
        <taxon>Autobranchia</taxon>
        <taxon>Heteroconchia</taxon>
        <taxon>Euheterodonta</taxon>
        <taxon>Imparidentia</taxon>
        <taxon>Neoheterodontei</taxon>
        <taxon>Myida</taxon>
        <taxon>Dreissenoidea</taxon>
        <taxon>Dreissenidae</taxon>
        <taxon>Dreissena</taxon>
    </lineage>
</organism>
<sequence>MKVHAVIGKGNNTIMTSHVSCYCDTCMKGECCSSNQWTEVSIIVHAKKDQENMHVDPNEIHVDHTHENEHDEILEGPSMTENENEIPKDSQTRDVAIGTFVAAMYERKVYIGKVVQVDGDDNEVEITFMKNMRSLLQWPSSEDRLWVDRTAIVCTVAEPLPAGESKSMSFKLSSSDLVTIETYKNMHIKV</sequence>
<name>A0A9D4GWZ9_DREPO</name>
<dbReference type="AlphaFoldDB" id="A0A9D4GWZ9"/>
<evidence type="ECO:0000313" key="1">
    <source>
        <dbReference type="EMBL" id="KAH3824543.1"/>
    </source>
</evidence>
<protein>
    <submittedName>
        <fullName evidence="1">Uncharacterized protein</fullName>
    </submittedName>
</protein>
<reference evidence="1" key="1">
    <citation type="journal article" date="2019" name="bioRxiv">
        <title>The Genome of the Zebra Mussel, Dreissena polymorpha: A Resource for Invasive Species Research.</title>
        <authorList>
            <person name="McCartney M.A."/>
            <person name="Auch B."/>
            <person name="Kono T."/>
            <person name="Mallez S."/>
            <person name="Zhang Y."/>
            <person name="Obille A."/>
            <person name="Becker A."/>
            <person name="Abrahante J.E."/>
            <person name="Garbe J."/>
            <person name="Badalamenti J.P."/>
            <person name="Herman A."/>
            <person name="Mangelson H."/>
            <person name="Liachko I."/>
            <person name="Sullivan S."/>
            <person name="Sone E.D."/>
            <person name="Koren S."/>
            <person name="Silverstein K.A.T."/>
            <person name="Beckman K.B."/>
            <person name="Gohl D.M."/>
        </authorList>
    </citation>
    <scope>NUCLEOTIDE SEQUENCE</scope>
    <source>
        <strain evidence="1">Duluth1</strain>
        <tissue evidence="1">Whole animal</tissue>
    </source>
</reference>
<gene>
    <name evidence="1" type="ORF">DPMN_126380</name>
</gene>
<accession>A0A9D4GWZ9</accession>
<keyword evidence="2" id="KW-1185">Reference proteome</keyword>
<proteinExistence type="predicted"/>
<reference evidence="1" key="2">
    <citation type="submission" date="2020-11" db="EMBL/GenBank/DDBJ databases">
        <authorList>
            <person name="McCartney M.A."/>
            <person name="Auch B."/>
            <person name="Kono T."/>
            <person name="Mallez S."/>
            <person name="Becker A."/>
            <person name="Gohl D.M."/>
            <person name="Silverstein K.A.T."/>
            <person name="Koren S."/>
            <person name="Bechman K.B."/>
            <person name="Herman A."/>
            <person name="Abrahante J.E."/>
            <person name="Garbe J."/>
        </authorList>
    </citation>
    <scope>NUCLEOTIDE SEQUENCE</scope>
    <source>
        <strain evidence="1">Duluth1</strain>
        <tissue evidence="1">Whole animal</tissue>
    </source>
</reference>
<dbReference type="EMBL" id="JAIWYP010000005">
    <property type="protein sequence ID" value="KAH3824543.1"/>
    <property type="molecule type" value="Genomic_DNA"/>
</dbReference>
<evidence type="ECO:0000313" key="2">
    <source>
        <dbReference type="Proteomes" id="UP000828390"/>
    </source>
</evidence>
<comment type="caution">
    <text evidence="1">The sequence shown here is derived from an EMBL/GenBank/DDBJ whole genome shotgun (WGS) entry which is preliminary data.</text>
</comment>